<dbReference type="Pfam" id="PF00001">
    <property type="entry name" value="7tm_1"/>
    <property type="match status" value="1"/>
</dbReference>
<feature type="transmembrane region" description="Helical" evidence="15">
    <location>
        <begin position="171"/>
        <end position="193"/>
    </location>
</feature>
<dbReference type="GeneTree" id="ENSGT01150000286926"/>
<dbReference type="SUPFAM" id="SSF81321">
    <property type="entry name" value="Family A G protein-coupled receptor-like"/>
    <property type="match status" value="1"/>
</dbReference>
<dbReference type="InterPro" id="IPR000276">
    <property type="entry name" value="GPCR_Rhodpsn"/>
</dbReference>
<dbReference type="PANTHER" id="PTHR24241:SF132">
    <property type="entry name" value="NEUROPEPTIDE FF RECEPTOR 2"/>
    <property type="match status" value="1"/>
</dbReference>
<dbReference type="PANTHER" id="PTHR24241">
    <property type="entry name" value="NEUROPEPTIDE RECEPTOR-RELATED G-PROTEIN COUPLED RECEPTOR"/>
    <property type="match status" value="1"/>
</dbReference>
<evidence type="ECO:0000256" key="12">
    <source>
        <dbReference type="ARBA" id="ARBA00074416"/>
    </source>
</evidence>
<keyword evidence="3 14" id="KW-0812">Transmembrane</keyword>
<evidence type="ECO:0000256" key="11">
    <source>
        <dbReference type="ARBA" id="ARBA00025478"/>
    </source>
</evidence>
<evidence type="ECO:0000256" key="3">
    <source>
        <dbReference type="ARBA" id="ARBA00022692"/>
    </source>
</evidence>
<evidence type="ECO:0000256" key="5">
    <source>
        <dbReference type="ARBA" id="ARBA00023040"/>
    </source>
</evidence>
<dbReference type="Ensembl" id="ENSEEET00000032008.2">
    <property type="protein sequence ID" value="ENSEEEP00000031624.2"/>
    <property type="gene ID" value="ENSEEEG00000015048.2"/>
</dbReference>
<feature type="transmembrane region" description="Helical" evidence="15">
    <location>
        <begin position="92"/>
        <end position="112"/>
    </location>
</feature>
<evidence type="ECO:0000256" key="15">
    <source>
        <dbReference type="SAM" id="Phobius"/>
    </source>
</evidence>
<keyword evidence="7" id="KW-1015">Disulfide bond</keyword>
<keyword evidence="6 15" id="KW-0472">Membrane</keyword>
<dbReference type="GO" id="GO:0031628">
    <property type="term" value="F:opioid receptor binding"/>
    <property type="evidence" value="ECO:0007669"/>
    <property type="project" value="InterPro"/>
</dbReference>
<evidence type="ECO:0000259" key="16">
    <source>
        <dbReference type="PROSITE" id="PS50262"/>
    </source>
</evidence>
<feature type="domain" description="G-protein coupled receptors family 1 profile" evidence="16">
    <location>
        <begin position="71"/>
        <end position="333"/>
    </location>
</feature>
<keyword evidence="4 15" id="KW-1133">Transmembrane helix</keyword>
<accession>A0A4W4G4Q6</accession>
<comment type="similarity">
    <text evidence="14">Belongs to the G-protein coupled receptor 1 family.</text>
</comment>
<evidence type="ECO:0000256" key="4">
    <source>
        <dbReference type="ARBA" id="ARBA00022989"/>
    </source>
</evidence>
<evidence type="ECO:0000256" key="1">
    <source>
        <dbReference type="ARBA" id="ARBA00004651"/>
    </source>
</evidence>
<evidence type="ECO:0000256" key="2">
    <source>
        <dbReference type="ARBA" id="ARBA00022475"/>
    </source>
</evidence>
<dbReference type="GO" id="GO:0005886">
    <property type="term" value="C:plasma membrane"/>
    <property type="evidence" value="ECO:0007669"/>
    <property type="project" value="UniProtKB-SubCell"/>
</dbReference>
<dbReference type="GO" id="GO:0032870">
    <property type="term" value="P:cellular response to hormone stimulus"/>
    <property type="evidence" value="ECO:0007669"/>
    <property type="project" value="TreeGrafter"/>
</dbReference>
<reference evidence="17" key="4">
    <citation type="submission" date="2025-08" db="UniProtKB">
        <authorList>
            <consortium name="Ensembl"/>
        </authorList>
    </citation>
    <scope>IDENTIFICATION</scope>
</reference>
<feature type="transmembrane region" description="Helical" evidence="15">
    <location>
        <begin position="227"/>
        <end position="251"/>
    </location>
</feature>
<dbReference type="PROSITE" id="PS00237">
    <property type="entry name" value="G_PROTEIN_RECEP_F1_1"/>
    <property type="match status" value="1"/>
</dbReference>
<protein>
    <recommendedName>
        <fullName evidence="12">Neuropeptide FF receptor 2</fullName>
    </recommendedName>
    <alternativeName>
        <fullName evidence="13">G-protein coupled receptor 74</fullName>
    </alternativeName>
</protein>
<comment type="function">
    <text evidence="11">Receptor for NPAF (A-18-F-amide) and NPFF (F-8-F-amide) neuropeptides, also known as morphine-modulating peptides. Can also be activated by a variety of naturally occurring or synthetic FMRF-amide like ligands. This receptor mediates its action by association with G proteins that activate a phosphatidylinositol-calcium second messenger system.</text>
</comment>
<dbReference type="GO" id="GO:0042277">
    <property type="term" value="F:peptide binding"/>
    <property type="evidence" value="ECO:0007669"/>
    <property type="project" value="TreeGrafter"/>
</dbReference>
<dbReference type="Gene3D" id="1.20.1070.10">
    <property type="entry name" value="Rhodopsin 7-helix transmembrane proteins"/>
    <property type="match status" value="1"/>
</dbReference>
<proteinExistence type="inferred from homology"/>
<evidence type="ECO:0000256" key="8">
    <source>
        <dbReference type="ARBA" id="ARBA00023170"/>
    </source>
</evidence>
<evidence type="ECO:0000256" key="6">
    <source>
        <dbReference type="ARBA" id="ARBA00023136"/>
    </source>
</evidence>
<feature type="transmembrane region" description="Helical" evidence="15">
    <location>
        <begin position="132"/>
        <end position="150"/>
    </location>
</feature>
<dbReference type="FunFam" id="1.20.1070.10:FF:000137">
    <property type="entry name" value="neuropeptide FF receptor 2"/>
    <property type="match status" value="1"/>
</dbReference>
<feature type="transmembrane region" description="Helical" evidence="15">
    <location>
        <begin position="55"/>
        <end position="80"/>
    </location>
</feature>
<dbReference type="GO" id="GO:0043408">
    <property type="term" value="P:regulation of MAPK cascade"/>
    <property type="evidence" value="ECO:0007669"/>
    <property type="project" value="InterPro"/>
</dbReference>
<keyword evidence="18" id="KW-1185">Reference proteome</keyword>
<gene>
    <name evidence="17" type="primary">LOC113570253</name>
</gene>
<dbReference type="PRINTS" id="PR01572">
    <property type="entry name" value="NPFFRECEPTR2"/>
</dbReference>
<dbReference type="PRINTS" id="PR01570">
    <property type="entry name" value="NPFFRECEPTOR"/>
</dbReference>
<comment type="subcellular location">
    <subcellularLocation>
        <location evidence="1">Cell membrane</location>
        <topology evidence="1">Multi-pass membrane protein</topology>
    </subcellularLocation>
</comment>
<reference evidence="18" key="1">
    <citation type="journal article" date="2014" name="Science">
        <title>Nonhuman genetics. Genomic basis for the convergent evolution of electric organs.</title>
        <authorList>
            <person name="Gallant J.R."/>
            <person name="Traeger L.L."/>
            <person name="Volkening J.D."/>
            <person name="Moffett H."/>
            <person name="Chen P.H."/>
            <person name="Novina C.D."/>
            <person name="Phillips G.N.Jr."/>
            <person name="Anand R."/>
            <person name="Wells G.B."/>
            <person name="Pinch M."/>
            <person name="Guth R."/>
            <person name="Unguez G.A."/>
            <person name="Albert J.S."/>
            <person name="Zakon H.H."/>
            <person name="Samanta M.P."/>
            <person name="Sussman M.R."/>
        </authorList>
    </citation>
    <scope>NUCLEOTIDE SEQUENCE [LARGE SCALE GENOMIC DNA]</scope>
</reference>
<evidence type="ECO:0000256" key="7">
    <source>
        <dbReference type="ARBA" id="ARBA00023157"/>
    </source>
</evidence>
<keyword evidence="8 14" id="KW-0675">Receptor</keyword>
<dbReference type="PRINTS" id="PR00237">
    <property type="entry name" value="GPCRRHODOPSN"/>
</dbReference>
<reference evidence="18" key="2">
    <citation type="journal article" date="2017" name="Sci. Adv.">
        <title>A tail of two voltages: Proteomic comparison of the three electric organs of the electric eel.</title>
        <authorList>
            <person name="Traeger L.L."/>
            <person name="Sabat G."/>
            <person name="Barrett-Wilt G.A."/>
            <person name="Wells G.B."/>
            <person name="Sussman M.R."/>
        </authorList>
    </citation>
    <scope>NUCLEOTIDE SEQUENCE [LARGE SCALE GENOMIC DNA]</scope>
</reference>
<feature type="transmembrane region" description="Helical" evidence="15">
    <location>
        <begin position="312"/>
        <end position="336"/>
    </location>
</feature>
<keyword evidence="9" id="KW-0325">Glycoprotein</keyword>
<evidence type="ECO:0000256" key="14">
    <source>
        <dbReference type="RuleBase" id="RU000688"/>
    </source>
</evidence>
<evidence type="ECO:0000313" key="17">
    <source>
        <dbReference type="Ensembl" id="ENSEEEP00000031624.2"/>
    </source>
</evidence>
<dbReference type="InterPro" id="IPR005397">
    <property type="entry name" value="NPFF_rcpt_2"/>
</dbReference>
<dbReference type="InterPro" id="IPR005395">
    <property type="entry name" value="NPFF_rcpt"/>
</dbReference>
<evidence type="ECO:0000256" key="13">
    <source>
        <dbReference type="ARBA" id="ARBA00083913"/>
    </source>
</evidence>
<sequence length="418" mass="46567">MAVWLQEFNSTVSPTFLSTLEDVENVSLHSSSPHPPAGINVTYLNFYLHNAPVSAIFIVSYLLIFVICMMGNGVVCFIVLRSKTMRTVTNLFILNLAVSDLLVGIFCMPTTLVDNIITGWPFGSLVCKLSGMVQGISVSASVFTLVAIAVDRFRCIVYPFKQKLTISTSTLIIIIIWVLAISIMCPSGVMLQVTKENRVSILLGEGNGTRPFFWCRENWPSPGMRKIYTTVLFANIYLAPLTLIVIMYARIGIALFKSPIPTFAVSRKKKHAVKMLLVVALLFILSWLPLWTLMMLSDYASLSERQHRVINIYVYPLAHWLAFCNSSVNPIIYGFFNKNFRRGFQAAFKLQLCAAQRGRRKTYSHQVQGNAVMPASMHLSEEGEGRARGPYAGSLNIELNKVEGTGTIPIANAFNPQC</sequence>
<keyword evidence="5 14" id="KW-0297">G-protein coupled receptor</keyword>
<dbReference type="AlphaFoldDB" id="A0A4W4G4Q6"/>
<evidence type="ECO:0000256" key="10">
    <source>
        <dbReference type="ARBA" id="ARBA00023224"/>
    </source>
</evidence>
<dbReference type="InterPro" id="IPR017452">
    <property type="entry name" value="GPCR_Rhodpsn_7TM"/>
</dbReference>
<evidence type="ECO:0000256" key="9">
    <source>
        <dbReference type="ARBA" id="ARBA00023180"/>
    </source>
</evidence>
<reference evidence="17" key="3">
    <citation type="submission" date="2020-05" db="EMBL/GenBank/DDBJ databases">
        <title>Electrophorus electricus (electric eel) genome, fEleEle1, primary haplotype.</title>
        <authorList>
            <person name="Myers G."/>
            <person name="Meyer A."/>
            <person name="Fedrigo O."/>
            <person name="Formenti G."/>
            <person name="Rhie A."/>
            <person name="Tracey A."/>
            <person name="Sims Y."/>
            <person name="Jarvis E.D."/>
        </authorList>
    </citation>
    <scope>NUCLEOTIDE SEQUENCE [LARGE SCALE GENOMIC DNA]</scope>
</reference>
<dbReference type="PROSITE" id="PS50262">
    <property type="entry name" value="G_PROTEIN_RECEP_F1_2"/>
    <property type="match status" value="1"/>
</dbReference>
<feature type="transmembrane region" description="Helical" evidence="15">
    <location>
        <begin position="272"/>
        <end position="292"/>
    </location>
</feature>
<dbReference type="SMART" id="SM01381">
    <property type="entry name" value="7TM_GPCR_Srsx"/>
    <property type="match status" value="1"/>
</dbReference>
<dbReference type="GO" id="GO:0008188">
    <property type="term" value="F:neuropeptide receptor activity"/>
    <property type="evidence" value="ECO:0007669"/>
    <property type="project" value="InterPro"/>
</dbReference>
<organism evidence="17 18">
    <name type="scientific">Electrophorus electricus</name>
    <name type="common">Electric eel</name>
    <name type="synonym">Gymnotus electricus</name>
    <dbReference type="NCBI Taxonomy" id="8005"/>
    <lineage>
        <taxon>Eukaryota</taxon>
        <taxon>Metazoa</taxon>
        <taxon>Chordata</taxon>
        <taxon>Craniata</taxon>
        <taxon>Vertebrata</taxon>
        <taxon>Euteleostomi</taxon>
        <taxon>Actinopterygii</taxon>
        <taxon>Neopterygii</taxon>
        <taxon>Teleostei</taxon>
        <taxon>Ostariophysi</taxon>
        <taxon>Gymnotiformes</taxon>
        <taxon>Gymnotoidei</taxon>
        <taxon>Gymnotidae</taxon>
        <taxon>Electrophorus</taxon>
    </lineage>
</organism>
<keyword evidence="10 14" id="KW-0807">Transducer</keyword>
<keyword evidence="2" id="KW-1003">Cell membrane</keyword>
<reference evidence="17" key="5">
    <citation type="submission" date="2025-09" db="UniProtKB">
        <authorList>
            <consortium name="Ensembl"/>
        </authorList>
    </citation>
    <scope>IDENTIFICATION</scope>
</reference>
<name>A0A4W4G4Q6_ELEEL</name>
<dbReference type="Proteomes" id="UP000314983">
    <property type="component" value="Chromosome 6"/>
</dbReference>
<evidence type="ECO:0000313" key="18">
    <source>
        <dbReference type="Proteomes" id="UP000314983"/>
    </source>
</evidence>